<dbReference type="Proteomes" id="UP001499988">
    <property type="component" value="Unassembled WGS sequence"/>
</dbReference>
<reference evidence="2" key="1">
    <citation type="journal article" date="2019" name="Int. J. Syst. Evol. Microbiol.">
        <title>The Global Catalogue of Microorganisms (GCM) 10K type strain sequencing project: providing services to taxonomists for standard genome sequencing and annotation.</title>
        <authorList>
            <consortium name="The Broad Institute Genomics Platform"/>
            <consortium name="The Broad Institute Genome Sequencing Center for Infectious Disease"/>
            <person name="Wu L."/>
            <person name="Ma J."/>
        </authorList>
    </citation>
    <scope>NUCLEOTIDE SEQUENCE [LARGE SCALE GENOMIC DNA]</scope>
    <source>
        <strain evidence="2">JCM 18401</strain>
    </source>
</reference>
<evidence type="ECO:0000313" key="1">
    <source>
        <dbReference type="EMBL" id="GAA4898265.1"/>
    </source>
</evidence>
<dbReference type="EMBL" id="BAABJZ010000099">
    <property type="protein sequence ID" value="GAA4898265.1"/>
    <property type="molecule type" value="Genomic_DNA"/>
</dbReference>
<accession>A0ABP9FD46</accession>
<comment type="caution">
    <text evidence="1">The sequence shown here is derived from an EMBL/GenBank/DDBJ whole genome shotgun (WGS) entry which is preliminary data.</text>
</comment>
<proteinExistence type="predicted"/>
<protein>
    <submittedName>
        <fullName evidence="1">Uncharacterized protein</fullName>
    </submittedName>
</protein>
<sequence>MLPKCYTDICIHGKWFHHDHGQPSAYMLGGNQVYNLGAIPTTEEELLSYLEPIALNCI</sequence>
<evidence type="ECO:0000313" key="2">
    <source>
        <dbReference type="Proteomes" id="UP001499988"/>
    </source>
</evidence>
<name>A0ABP9FD46_9GAMM</name>
<keyword evidence="2" id="KW-1185">Reference proteome</keyword>
<gene>
    <name evidence="1" type="ORF">GCM10023333_34600</name>
</gene>
<organism evidence="1 2">
    <name type="scientific">Ferrimonas pelagia</name>
    <dbReference type="NCBI Taxonomy" id="1177826"/>
    <lineage>
        <taxon>Bacteria</taxon>
        <taxon>Pseudomonadati</taxon>
        <taxon>Pseudomonadota</taxon>
        <taxon>Gammaproteobacteria</taxon>
        <taxon>Alteromonadales</taxon>
        <taxon>Ferrimonadaceae</taxon>
        <taxon>Ferrimonas</taxon>
    </lineage>
</organism>